<dbReference type="InterPro" id="IPR020472">
    <property type="entry name" value="WD40_PAC1"/>
</dbReference>
<feature type="region of interest" description="Disordered" evidence="5">
    <location>
        <begin position="1"/>
        <end position="29"/>
    </location>
</feature>
<evidence type="ECO:0000256" key="2">
    <source>
        <dbReference type="ARBA" id="ARBA00022737"/>
    </source>
</evidence>
<feature type="repeat" description="WD" evidence="4">
    <location>
        <begin position="169"/>
        <end position="201"/>
    </location>
</feature>
<organism evidence="6 7">
    <name type="scientific">Periplaneta americana</name>
    <name type="common">American cockroach</name>
    <name type="synonym">Blatta americana</name>
    <dbReference type="NCBI Taxonomy" id="6978"/>
    <lineage>
        <taxon>Eukaryota</taxon>
        <taxon>Metazoa</taxon>
        <taxon>Ecdysozoa</taxon>
        <taxon>Arthropoda</taxon>
        <taxon>Hexapoda</taxon>
        <taxon>Insecta</taxon>
        <taxon>Pterygota</taxon>
        <taxon>Neoptera</taxon>
        <taxon>Polyneoptera</taxon>
        <taxon>Dictyoptera</taxon>
        <taxon>Blattodea</taxon>
        <taxon>Blattoidea</taxon>
        <taxon>Blattidae</taxon>
        <taxon>Blattinae</taxon>
        <taxon>Periplaneta</taxon>
    </lineage>
</organism>
<keyword evidence="7" id="KW-1185">Reference proteome</keyword>
<dbReference type="InterPro" id="IPR028599">
    <property type="entry name" value="WDR12/Ytm1"/>
</dbReference>
<dbReference type="InterPro" id="IPR015943">
    <property type="entry name" value="WD40/YVTN_repeat-like_dom_sf"/>
</dbReference>
<dbReference type="PROSITE" id="PS50294">
    <property type="entry name" value="WD_REPEATS_REGION"/>
    <property type="match status" value="3"/>
</dbReference>
<evidence type="ECO:0000256" key="1">
    <source>
        <dbReference type="ARBA" id="ARBA00022574"/>
    </source>
</evidence>
<gene>
    <name evidence="6" type="ORF">ANN_07280</name>
</gene>
<accession>A0ABQ8TI93</accession>
<dbReference type="SUPFAM" id="SSF50978">
    <property type="entry name" value="WD40 repeat-like"/>
    <property type="match status" value="1"/>
</dbReference>
<evidence type="ECO:0000256" key="5">
    <source>
        <dbReference type="SAM" id="MobiDB-lite"/>
    </source>
</evidence>
<feature type="repeat" description="WD" evidence="4">
    <location>
        <begin position="120"/>
        <end position="155"/>
    </location>
</feature>
<evidence type="ECO:0000313" key="6">
    <source>
        <dbReference type="EMBL" id="KAJ4445472.1"/>
    </source>
</evidence>
<dbReference type="InterPro" id="IPR036397">
    <property type="entry name" value="RNaseH_sf"/>
</dbReference>
<name>A0ABQ8TI93_PERAM</name>
<dbReference type="Gene3D" id="3.30.420.10">
    <property type="entry name" value="Ribonuclease H-like superfamily/Ribonuclease H"/>
    <property type="match status" value="1"/>
</dbReference>
<evidence type="ECO:0000313" key="7">
    <source>
        <dbReference type="Proteomes" id="UP001148838"/>
    </source>
</evidence>
<keyword evidence="2" id="KW-0677">Repeat</keyword>
<keyword evidence="3" id="KW-0698">rRNA processing</keyword>
<protein>
    <recommendedName>
        <fullName evidence="3">Ribosome biogenesis protein WDR12 homolog</fullName>
    </recommendedName>
</protein>
<dbReference type="Gene3D" id="2.130.10.10">
    <property type="entry name" value="YVTN repeat-like/Quinoprotein amine dehydrogenase"/>
    <property type="match status" value="3"/>
</dbReference>
<evidence type="ECO:0000256" key="3">
    <source>
        <dbReference type="HAMAP-Rule" id="MF_03029"/>
    </source>
</evidence>
<dbReference type="PROSITE" id="PS50082">
    <property type="entry name" value="WD_REPEATS_2"/>
    <property type="match status" value="5"/>
</dbReference>
<keyword evidence="1 4" id="KW-0853">WD repeat</keyword>
<dbReference type="Pfam" id="PF00400">
    <property type="entry name" value="WD40"/>
    <property type="match status" value="7"/>
</dbReference>
<reference evidence="6 7" key="1">
    <citation type="journal article" date="2022" name="Allergy">
        <title>Genome assembly and annotation of Periplaneta americana reveal a comprehensive cockroach allergen profile.</title>
        <authorList>
            <person name="Wang L."/>
            <person name="Xiong Q."/>
            <person name="Saelim N."/>
            <person name="Wang L."/>
            <person name="Nong W."/>
            <person name="Wan A.T."/>
            <person name="Shi M."/>
            <person name="Liu X."/>
            <person name="Cao Q."/>
            <person name="Hui J.H.L."/>
            <person name="Sookrung N."/>
            <person name="Leung T.F."/>
            <person name="Tungtrongchitr A."/>
            <person name="Tsui S.K.W."/>
        </authorList>
    </citation>
    <scope>NUCLEOTIDE SEQUENCE [LARGE SCALE GENOMIC DNA]</scope>
    <source>
        <strain evidence="6">PWHHKU_190912</strain>
    </source>
</reference>
<dbReference type="SMART" id="SM00320">
    <property type="entry name" value="WD40"/>
    <property type="match status" value="7"/>
</dbReference>
<proteinExistence type="inferred from homology"/>
<dbReference type="PROSITE" id="PS00678">
    <property type="entry name" value="WD_REPEATS_1"/>
    <property type="match status" value="1"/>
</dbReference>
<sequence>MISDELGPMESTRVKQHGSAIASGNNEADEQRREVDFDFLVCGEVLRVPLAEHLEEHGVSSEATVEVEYFERVPAPEPQDCLLHDDWVSAVEVRNNWILSGCYDNTLHLWTTKGKHRLTIPGHTGPIKAVAWVTHDDTMATFVSASHDQTAMLWEWNVATNAVECIHVCRGHERGLECVGISPCQTKMATGGWDTNLKIWSADIHESSDEPGESVPKRLKTEHGKFQVRKPHRIIEHERDSPKVNVFCALSQRKLYGPFFFIEATVTGYSYLDMLEQWLVPQLRQDLDGDFIFQQDAAPPHFHNAVLAYLNTEMSDRWIRCAGTPLMTLKGHKEAISSVQWTDPSELSTASWDHTLRLWDTEIGGIKSEIVGNKSFFDSSWSPLNRMLITASADKHVRLYDPRSRVEVITNNESEVGNSPILLEHNGIQNSVRLQLWFQENLKHIKVTHYLDVVLFLLQSKIKKGSLVKSTFTSHTQWVQAVQWSSTEEHLFISGSHDQQVKLWDSRSPKAPLFDLKGHDGKVLCCDWSKPELIVSGGSDNTVRIFRSNQRK</sequence>
<comment type="similarity">
    <text evidence="3">Belongs to the WD repeat WDR12/YTM1 family.</text>
</comment>
<dbReference type="InterPro" id="IPR001680">
    <property type="entry name" value="WD40_rpt"/>
</dbReference>
<dbReference type="PANTHER" id="PTHR19855:SF11">
    <property type="entry name" value="RIBOSOME BIOGENESIS PROTEIN WDR12"/>
    <property type="match status" value="1"/>
</dbReference>
<dbReference type="PANTHER" id="PTHR19855">
    <property type="entry name" value="WD40 REPEAT PROTEIN 12, 37"/>
    <property type="match status" value="1"/>
</dbReference>
<comment type="caution">
    <text evidence="6">The sequence shown here is derived from an EMBL/GenBank/DDBJ whole genome shotgun (WGS) entry which is preliminary data.</text>
</comment>
<keyword evidence="3" id="KW-0539">Nucleus</keyword>
<dbReference type="InterPro" id="IPR019775">
    <property type="entry name" value="WD40_repeat_CS"/>
</dbReference>
<keyword evidence="3" id="KW-0690">Ribosome biogenesis</keyword>
<dbReference type="InterPro" id="IPR036322">
    <property type="entry name" value="WD40_repeat_dom_sf"/>
</dbReference>
<comment type="function">
    <text evidence="3">Required for maturation of ribosomal RNAs and formation of the large ribosomal subunit.</text>
</comment>
<comment type="subcellular location">
    <subcellularLocation>
        <location evidence="3">Nucleus</location>
        <location evidence="3">Nucleolus</location>
    </subcellularLocation>
    <subcellularLocation>
        <location evidence="3">Nucleus</location>
        <location evidence="3">Nucleoplasm</location>
    </subcellularLocation>
</comment>
<evidence type="ECO:0000256" key="4">
    <source>
        <dbReference type="PROSITE-ProRule" id="PRU00221"/>
    </source>
</evidence>
<dbReference type="HAMAP" id="MF_03029">
    <property type="entry name" value="WDR12"/>
    <property type="match status" value="1"/>
</dbReference>
<dbReference type="PRINTS" id="PR00320">
    <property type="entry name" value="GPROTEINBRPT"/>
</dbReference>
<dbReference type="Proteomes" id="UP001148838">
    <property type="component" value="Unassembled WGS sequence"/>
</dbReference>
<dbReference type="EMBL" id="JAJSOF020000011">
    <property type="protein sequence ID" value="KAJ4445472.1"/>
    <property type="molecule type" value="Genomic_DNA"/>
</dbReference>
<feature type="repeat" description="WD" evidence="4">
    <location>
        <begin position="472"/>
        <end position="508"/>
    </location>
</feature>
<feature type="repeat" description="WD" evidence="4">
    <location>
        <begin position="329"/>
        <end position="362"/>
    </location>
</feature>
<feature type="repeat" description="WD" evidence="4">
    <location>
        <begin position="516"/>
        <end position="552"/>
    </location>
</feature>